<comment type="subcellular location">
    <subcellularLocation>
        <location evidence="2">Gas vesicle</location>
    </subcellularLocation>
</comment>
<gene>
    <name evidence="4" type="ORF">KCG35_13305</name>
</gene>
<comment type="caution">
    <text evidence="4">The sequence shown here is derived from an EMBL/GenBank/DDBJ whole genome shotgun (WGS) entry which is preliminary data.</text>
</comment>
<evidence type="ECO:0000256" key="3">
    <source>
        <dbReference type="ARBA" id="ARBA00035659"/>
    </source>
</evidence>
<keyword evidence="1" id="KW-0304">Gas vesicle</keyword>
<evidence type="ECO:0000313" key="5">
    <source>
        <dbReference type="Proteomes" id="UP000690515"/>
    </source>
</evidence>
<sequence length="110" mass="12300">MTKLSELPGDFASAQRYSTPTDTDVKVTLGGEPLQNGLAQLALTLIKLLHELMELQAIRRMDAGSLTEEEVERLGMTLMQQQEEIDRLKQVFNLNDDDLNLDLGPLGKLF</sequence>
<organism evidence="4 5">
    <name type="scientific">Zooshikella harenae</name>
    <dbReference type="NCBI Taxonomy" id="2827238"/>
    <lineage>
        <taxon>Bacteria</taxon>
        <taxon>Pseudomonadati</taxon>
        <taxon>Pseudomonadota</taxon>
        <taxon>Gammaproteobacteria</taxon>
        <taxon>Oceanospirillales</taxon>
        <taxon>Zooshikellaceae</taxon>
        <taxon>Zooshikella</taxon>
    </lineage>
</organism>
<evidence type="ECO:0000313" key="4">
    <source>
        <dbReference type="EMBL" id="MBU2712042.1"/>
    </source>
</evidence>
<reference evidence="4 5" key="1">
    <citation type="submission" date="2021-04" db="EMBL/GenBank/DDBJ databases">
        <authorList>
            <person name="Pira H."/>
            <person name="Risdian C."/>
            <person name="Wink J."/>
        </authorList>
    </citation>
    <scope>NUCLEOTIDE SEQUENCE [LARGE SCALE GENOMIC DNA]</scope>
    <source>
        <strain evidence="4 5">WH53</strain>
    </source>
</reference>
<dbReference type="RefSeq" id="WP_215820240.1">
    <property type="nucleotide sequence ID" value="NZ_JAGSOY010000029.1"/>
</dbReference>
<dbReference type="PANTHER" id="PTHR40137">
    <property type="entry name" value="PROTEIN GVPK 1"/>
    <property type="match status" value="1"/>
</dbReference>
<proteinExistence type="inferred from homology"/>
<dbReference type="PANTHER" id="PTHR40137:SF2">
    <property type="entry name" value="PROTEIN GVPK 1"/>
    <property type="match status" value="1"/>
</dbReference>
<keyword evidence="5" id="KW-1185">Reference proteome</keyword>
<evidence type="ECO:0000256" key="1">
    <source>
        <dbReference type="ARBA" id="ARBA00022987"/>
    </source>
</evidence>
<dbReference type="Proteomes" id="UP000690515">
    <property type="component" value="Unassembled WGS sequence"/>
</dbReference>
<dbReference type="InterPro" id="IPR007805">
    <property type="entry name" value="GvpK"/>
</dbReference>
<name>A0ABS5ZD98_9GAMM</name>
<dbReference type="EMBL" id="JAGSOY010000029">
    <property type="protein sequence ID" value="MBU2712042.1"/>
    <property type="molecule type" value="Genomic_DNA"/>
</dbReference>
<protein>
    <submittedName>
        <fullName evidence="4">Gas vesicle protein K</fullName>
    </submittedName>
</protein>
<evidence type="ECO:0000256" key="2">
    <source>
        <dbReference type="ARBA" id="ARBA00035108"/>
    </source>
</evidence>
<accession>A0ABS5ZD98</accession>
<dbReference type="Pfam" id="PF05121">
    <property type="entry name" value="GvpK"/>
    <property type="match status" value="1"/>
</dbReference>
<comment type="similarity">
    <text evidence="3">Belongs to the gas vesicle GvpK family.</text>
</comment>